<evidence type="ECO:0000313" key="2">
    <source>
        <dbReference type="Proteomes" id="UP000004508"/>
    </source>
</evidence>
<name>D6TCB1_KTERA</name>
<protein>
    <submittedName>
        <fullName evidence="1">Uncharacterized protein</fullName>
    </submittedName>
</protein>
<keyword evidence="2" id="KW-1185">Reference proteome</keyword>
<accession>D6TCB1</accession>
<comment type="caution">
    <text evidence="1">The sequence shown here is derived from an EMBL/GenBank/DDBJ whole genome shotgun (WGS) entry which is preliminary data.</text>
</comment>
<proteinExistence type="predicted"/>
<organism evidence="1 2">
    <name type="scientific">Ktedonobacter racemifer DSM 44963</name>
    <dbReference type="NCBI Taxonomy" id="485913"/>
    <lineage>
        <taxon>Bacteria</taxon>
        <taxon>Bacillati</taxon>
        <taxon>Chloroflexota</taxon>
        <taxon>Ktedonobacteria</taxon>
        <taxon>Ktedonobacterales</taxon>
        <taxon>Ktedonobacteraceae</taxon>
        <taxon>Ktedonobacter</taxon>
    </lineage>
</organism>
<dbReference type="EMBL" id="ADVG01000001">
    <property type="protein sequence ID" value="EFH89928.1"/>
    <property type="molecule type" value="Genomic_DNA"/>
</dbReference>
<dbReference type="Proteomes" id="UP000004508">
    <property type="component" value="Unassembled WGS sequence"/>
</dbReference>
<gene>
    <name evidence="1" type="ORF">Krac_11517</name>
</gene>
<reference evidence="1 2" key="1">
    <citation type="journal article" date="2011" name="Stand. Genomic Sci.">
        <title>Non-contiguous finished genome sequence and contextual data of the filamentous soil bacterium Ktedonobacter racemifer type strain (SOSP1-21).</title>
        <authorList>
            <person name="Chang Y.J."/>
            <person name="Land M."/>
            <person name="Hauser L."/>
            <person name="Chertkov O."/>
            <person name="Del Rio T.G."/>
            <person name="Nolan M."/>
            <person name="Copeland A."/>
            <person name="Tice H."/>
            <person name="Cheng J.F."/>
            <person name="Lucas S."/>
            <person name="Han C."/>
            <person name="Goodwin L."/>
            <person name="Pitluck S."/>
            <person name="Ivanova N."/>
            <person name="Ovchinikova G."/>
            <person name="Pati A."/>
            <person name="Chen A."/>
            <person name="Palaniappan K."/>
            <person name="Mavromatis K."/>
            <person name="Liolios K."/>
            <person name="Brettin T."/>
            <person name="Fiebig A."/>
            <person name="Rohde M."/>
            <person name="Abt B."/>
            <person name="Goker M."/>
            <person name="Detter J.C."/>
            <person name="Woyke T."/>
            <person name="Bristow J."/>
            <person name="Eisen J.A."/>
            <person name="Markowitz V."/>
            <person name="Hugenholtz P."/>
            <person name="Kyrpides N.C."/>
            <person name="Klenk H.P."/>
            <person name="Lapidus A."/>
        </authorList>
    </citation>
    <scope>NUCLEOTIDE SEQUENCE [LARGE SCALE GENOMIC DNA]</scope>
    <source>
        <strain evidence="2">DSM 44963</strain>
    </source>
</reference>
<evidence type="ECO:0000313" key="1">
    <source>
        <dbReference type="EMBL" id="EFH89928.1"/>
    </source>
</evidence>
<dbReference type="InParanoid" id="D6TCB1"/>
<dbReference type="AlphaFoldDB" id="D6TCB1"/>
<sequence length="41" mass="4853">MLNLALHLNRPLIIQETFLYHNVAQDQTHHHGKYLFPNGRT</sequence>